<feature type="transmembrane region" description="Helical" evidence="1">
    <location>
        <begin position="262"/>
        <end position="283"/>
    </location>
</feature>
<keyword evidence="1" id="KW-0472">Membrane</keyword>
<dbReference type="Proteomes" id="UP000185596">
    <property type="component" value="Unassembled WGS sequence"/>
</dbReference>
<protein>
    <submittedName>
        <fullName evidence="2">Uncharacterized protein</fullName>
    </submittedName>
</protein>
<comment type="caution">
    <text evidence="2">The sequence shown here is derived from an EMBL/GenBank/DDBJ whole genome shotgun (WGS) entry which is preliminary data.</text>
</comment>
<dbReference type="AlphaFoldDB" id="A0A1Q8CPM0"/>
<sequence length="339" mass="35634">MRALALFPAAVVAFLLLATVLRMADVLVGSPDATRTGTATVTSCAEYGPVGRWGLGVSFGCSAEVRWTGGGTERVVFPPGQLAPDERDVPVFESGREPGRNDSARWFLAGHVAAVAMALLTLWFTLGALGSLVRVRPARRGERPDPWPVTGAEVAATPVTRRVRRLRLFAWAGLGAGLLEVLASVPLFDAPRRLSAFVSPWPELERAWLVAPPAGLVTGVGAGFAVLAGLVASAVHRDAARVLRHGQPYLEARRPRTGGTSWVPAAVVAALAGWAVVSAVRALPADAPAYVVLAGARDALFLVALLVIMLRTRQSAQGMVDQLMAERGTARPVPPSNGT</sequence>
<dbReference type="RefSeq" id="WP_075126673.1">
    <property type="nucleotide sequence ID" value="NZ_MSIE01000030.1"/>
</dbReference>
<feature type="transmembrane region" description="Helical" evidence="1">
    <location>
        <begin position="289"/>
        <end position="310"/>
    </location>
</feature>
<proteinExistence type="predicted"/>
<dbReference type="STRING" id="1912961.BU204_17020"/>
<reference evidence="2 3" key="1">
    <citation type="submission" date="2016-12" db="EMBL/GenBank/DDBJ databases">
        <title>The draft genome sequence of Actinophytocola sp. 11-183.</title>
        <authorList>
            <person name="Wang W."/>
            <person name="Yuan L."/>
        </authorList>
    </citation>
    <scope>NUCLEOTIDE SEQUENCE [LARGE SCALE GENOMIC DNA]</scope>
    <source>
        <strain evidence="2 3">11-183</strain>
    </source>
</reference>
<accession>A0A1Q8CPM0</accession>
<keyword evidence="1" id="KW-0812">Transmembrane</keyword>
<dbReference type="OrthoDB" id="3609807at2"/>
<gene>
    <name evidence="2" type="ORF">BU204_17020</name>
</gene>
<feature type="transmembrane region" description="Helical" evidence="1">
    <location>
        <begin position="208"/>
        <end position="235"/>
    </location>
</feature>
<keyword evidence="1" id="KW-1133">Transmembrane helix</keyword>
<feature type="transmembrane region" description="Helical" evidence="1">
    <location>
        <begin position="168"/>
        <end position="188"/>
    </location>
</feature>
<keyword evidence="3" id="KW-1185">Reference proteome</keyword>
<evidence type="ECO:0000256" key="1">
    <source>
        <dbReference type="SAM" id="Phobius"/>
    </source>
</evidence>
<dbReference type="Pfam" id="PF19873">
    <property type="entry name" value="DUF6346"/>
    <property type="match status" value="1"/>
</dbReference>
<name>A0A1Q8CPM0_9PSEU</name>
<dbReference type="InterPro" id="IPR045927">
    <property type="entry name" value="DUF6346"/>
</dbReference>
<organism evidence="2 3">
    <name type="scientific">Actinophytocola xanthii</name>
    <dbReference type="NCBI Taxonomy" id="1912961"/>
    <lineage>
        <taxon>Bacteria</taxon>
        <taxon>Bacillati</taxon>
        <taxon>Actinomycetota</taxon>
        <taxon>Actinomycetes</taxon>
        <taxon>Pseudonocardiales</taxon>
        <taxon>Pseudonocardiaceae</taxon>
    </lineage>
</organism>
<evidence type="ECO:0000313" key="3">
    <source>
        <dbReference type="Proteomes" id="UP000185596"/>
    </source>
</evidence>
<dbReference type="EMBL" id="MSIE01000030">
    <property type="protein sequence ID" value="OLF16291.1"/>
    <property type="molecule type" value="Genomic_DNA"/>
</dbReference>
<feature type="transmembrane region" description="Helical" evidence="1">
    <location>
        <begin position="106"/>
        <end position="133"/>
    </location>
</feature>
<evidence type="ECO:0000313" key="2">
    <source>
        <dbReference type="EMBL" id="OLF16291.1"/>
    </source>
</evidence>